<evidence type="ECO:0000256" key="4">
    <source>
        <dbReference type="ARBA" id="ARBA00018070"/>
    </source>
</evidence>
<dbReference type="GO" id="GO:0034045">
    <property type="term" value="C:phagophore assembly site membrane"/>
    <property type="evidence" value="ECO:0007669"/>
    <property type="project" value="UniProtKB-SubCell"/>
</dbReference>
<feature type="region of interest" description="Disordered" evidence="13">
    <location>
        <begin position="363"/>
        <end position="382"/>
    </location>
</feature>
<sequence>MSSWYSAWLPALPSIGFSLPASIQRRFISFALKRSLGHLLKPGQLDIDQIDSQIGSGYVQINDLQLNNETINSALSGLPVELHEGSIARVTARIPWPNPLTSTVGISVHSLHLTFHVSPSQNHAPPATQNLAESVASVANSFIHDELSPREEATLRESFHPDLASSMHSEDDHNIPGGLDPFISAPEEDDFHADADPPGISIFATLIESLLARFEFHAVDTNITLVHPDHTSFSICIPDIAYCTEQGPDEDGSPQDLKSTRTVTVSGVSVSASNLRRLIHISSSPSAMVSKPSYMASAVPPQLLQRRVSPEPRSRSASPASSSSSLDEEALFAMSQSLAFLPQRPGSPASSVASSMYQSAISHAPYSPDGEELQEASGRSTPSLGIHVEDTFVPPSNPDFQEHTPKAEVILAFGLEPLVIRLTPMTQRPEPPHGVQASSIPVEVINLSVEVEIIGCALRAWHIKGIMDLLDVVTKALEPKKSTSNPTPATVPSSLAIARGPMLHLQMSLRGVVILMIPAALPGTEPHSMSDFFSRPLIPRQLSQSYLRIHLGSISATIAPVQPGSDANALAFSLGELSAFVFHPSATQEDPVLCASPLLITDHNLHTQYSPWHLHPNLTDQHAHTPLPSFALIDWTDPKHKSVGMKVSYWRTKVKPQPGKSRRDSQMEAESPASDVAASQTPQSSPAIALTMKRSILKHKQTTTAVEVVIEPLHLFLDFDLVSNRTGLLPFLDELTEQHSTESEHADNELASEGSDEDTPPTTPRSRKTQNTKEQERERRRLERMVLEDLDLDLDYRPDASSQKPPTEASKRKPRGISVQPITRITIKSQMIRVQIRCPSPVGQPVRSGALVLDIHDVHVSTGPVEKNTTRFASHDVIPSLKTPETDMLCSVGCRRIVVACSFVGESRASALLSVGPLVSGTAEHSEFPLLPFVTLSKSLPSRVSHPVPGPSTVTVVVQIPSAYVHLSKPQFDALQYLADDCTQLIERSFGSDSGSDTEQVESRDTSLIGSRFFAKSRSGSGSGSGISASRNSSKSRAVIKLEITEGKSLDIFATFTTERSLASVRIMLPSVITSSRPFDIIASDLDVLVESKPEGKDETVVTLVVMGLNVKNTTPAGASESLLSLTTPRGLTSPSNPILKLAFTSLVVPETTAKESRLRATLWGFTFNLSPNIQWAVDLGSFIRSPPGAFESVIPTEKTSISLKVNDGSIRVLADNHPGAVVIHTGSMDFSTNVVGDSPDSSFHITVSELAVLMIDDLGDTIEPSVHNYSGVRTWTRSGFALLSEISDLELIFKNTISSTPPDTLVLVERVQLRLHLCADSLSSVAEFAKDLTSAFKPADDDEMRATCSIRKHQSTPAVVSPTASSEGLMASVDEMAFNRMPEVGPPPDMVNDDLPTNMDYLDESFGAAAGLREFRDEDLDDFDVDDNNMDKSSPTPGAPAIVSKVGGETVKMLRPEGLRLVEHYFDTLPPDTTDASSTWGVTTTRLRVHKGDIYLFLYDGYDWAKTRKTIEGEVKEMRRRLAKIRQLVAGGQSQDPTFEETGTLLFNSVYIGLEQDVDELEPAALIAAIDEELRDDFDTTSQSSWQSLRPSAGSQPRTRSLKVHGKRLTRAKSPSIEFQLLGVESEVDQYHPDEPIVSRTFVTVKDLEILDHIKTSTWRKFLTELRSDSHGNVRETDSNMVRVDLRSVRPVLGHPSEEARLRAKILPLRLYVDQDALDFLKKFFSFKDAQSESGTPANSDSTGDTYFQLAEIFPVDLKLDYKPRRVDYRALREGRTIELMNFFHFDGAEMTLRHITLAGVTGWPRLFDMLNDIWTPDVKATQLVDVISGVAPIRSVVNVGSGVADLVLLPIAQYKKDGRIVRGVQKGATAFFKSTAVEAIKLGARLATGTQVILEQAEDVLGGQFKSPVTTETVQPVPVGNYGHSASDEDDEPEDLISRYAEQPADLKEGVQSAYKSLQRNFNSAAQTILAVPMEVYERSGSEGPVRSVIRAVPIAVLKPMIGASEAVSKTLLGLHNTLDPNVRHENEAKYKHR</sequence>
<dbReference type="Proteomes" id="UP001219525">
    <property type="component" value="Unassembled WGS sequence"/>
</dbReference>
<evidence type="ECO:0000256" key="6">
    <source>
        <dbReference type="ARBA" id="ARBA00022824"/>
    </source>
</evidence>
<keyword evidence="15" id="KW-1185">Reference proteome</keyword>
<dbReference type="GO" id="GO:0000422">
    <property type="term" value="P:autophagy of mitochondrion"/>
    <property type="evidence" value="ECO:0007669"/>
    <property type="project" value="TreeGrafter"/>
</dbReference>
<evidence type="ECO:0000256" key="13">
    <source>
        <dbReference type="SAM" id="MobiDB-lite"/>
    </source>
</evidence>
<feature type="compositionally biased region" description="Polar residues" evidence="13">
    <location>
        <begin position="1582"/>
        <end position="1600"/>
    </location>
</feature>
<gene>
    <name evidence="14" type="ORF">GGX14DRAFT_591678</name>
</gene>
<evidence type="ECO:0000256" key="3">
    <source>
        <dbReference type="ARBA" id="ARBA00009714"/>
    </source>
</evidence>
<dbReference type="GO" id="GO:0061709">
    <property type="term" value="P:reticulophagy"/>
    <property type="evidence" value="ECO:0007669"/>
    <property type="project" value="TreeGrafter"/>
</dbReference>
<evidence type="ECO:0000256" key="8">
    <source>
        <dbReference type="ARBA" id="ARBA00023055"/>
    </source>
</evidence>
<accession>A0AAD6YIE0</accession>
<comment type="catalytic activity">
    <reaction evidence="11">
        <text>a 1,2-diacyl-sn-glycero-3-phosphoethanolamine(in) = a 1,2-diacyl-sn-glycero-3-phosphoethanolamine(out)</text>
        <dbReference type="Rhea" id="RHEA:38895"/>
        <dbReference type="ChEBI" id="CHEBI:64612"/>
    </reaction>
</comment>
<evidence type="ECO:0000313" key="14">
    <source>
        <dbReference type="EMBL" id="KAJ7219339.1"/>
    </source>
</evidence>
<feature type="region of interest" description="Disordered" evidence="13">
    <location>
        <begin position="1915"/>
        <end position="1935"/>
    </location>
</feature>
<comment type="catalytic activity">
    <reaction evidence="10">
        <text>a 1,2-diacyl-sn-glycero-3-phospho-L-serine(in) = a 1,2-diacyl-sn-glycero-3-phospho-L-serine(out)</text>
        <dbReference type="Rhea" id="RHEA:38663"/>
        <dbReference type="ChEBI" id="CHEBI:57262"/>
    </reaction>
</comment>
<dbReference type="GO" id="GO:0061723">
    <property type="term" value="P:glycophagy"/>
    <property type="evidence" value="ECO:0007669"/>
    <property type="project" value="TreeGrafter"/>
</dbReference>
<comment type="catalytic activity">
    <reaction evidence="12">
        <text>a 1,2-diacyl-sn-glycero-3-phosphocholine(in) = a 1,2-diacyl-sn-glycero-3-phosphocholine(out)</text>
        <dbReference type="Rhea" id="RHEA:38571"/>
        <dbReference type="ChEBI" id="CHEBI:57643"/>
    </reaction>
</comment>
<feature type="compositionally biased region" description="Basic and acidic residues" evidence="13">
    <location>
        <begin position="771"/>
        <end position="787"/>
    </location>
</feature>
<evidence type="ECO:0000256" key="2">
    <source>
        <dbReference type="ARBA" id="ARBA00004623"/>
    </source>
</evidence>
<dbReference type="GO" id="GO:0034727">
    <property type="term" value="P:piecemeal microautophagy of the nucleus"/>
    <property type="evidence" value="ECO:0007669"/>
    <property type="project" value="TreeGrafter"/>
</dbReference>
<keyword evidence="6" id="KW-0256">Endoplasmic reticulum</keyword>
<dbReference type="PANTHER" id="PTHR13190:SF1">
    <property type="entry name" value="AUTOPHAGY-RELATED 2, ISOFORM A"/>
    <property type="match status" value="1"/>
</dbReference>
<comment type="similarity">
    <text evidence="3">Belongs to the ATG2 family.</text>
</comment>
<evidence type="ECO:0000256" key="11">
    <source>
        <dbReference type="ARBA" id="ARBA00024615"/>
    </source>
</evidence>
<evidence type="ECO:0000313" key="15">
    <source>
        <dbReference type="Proteomes" id="UP001219525"/>
    </source>
</evidence>
<comment type="subcellular location">
    <subcellularLocation>
        <location evidence="1">Endoplasmic reticulum membrane</location>
        <topology evidence="1">Peripheral membrane protein</topology>
    </subcellularLocation>
    <subcellularLocation>
        <location evidence="2">Preautophagosomal structure membrane</location>
        <topology evidence="2">Peripheral membrane protein</topology>
    </subcellularLocation>
</comment>
<evidence type="ECO:0000256" key="10">
    <source>
        <dbReference type="ARBA" id="ARBA00024479"/>
    </source>
</evidence>
<feature type="region of interest" description="Disordered" evidence="13">
    <location>
        <begin position="739"/>
        <end position="819"/>
    </location>
</feature>
<dbReference type="PANTHER" id="PTHR13190">
    <property type="entry name" value="AUTOPHAGY-RELATED 2, ISOFORM A"/>
    <property type="match status" value="1"/>
</dbReference>
<protein>
    <recommendedName>
        <fullName evidence="4">Autophagy-related protein 2</fullName>
    </recommendedName>
</protein>
<reference evidence="14" key="1">
    <citation type="submission" date="2023-03" db="EMBL/GenBank/DDBJ databases">
        <title>Massive genome expansion in bonnet fungi (Mycena s.s.) driven by repeated elements and novel gene families across ecological guilds.</title>
        <authorList>
            <consortium name="Lawrence Berkeley National Laboratory"/>
            <person name="Harder C.B."/>
            <person name="Miyauchi S."/>
            <person name="Viragh M."/>
            <person name="Kuo A."/>
            <person name="Thoen E."/>
            <person name="Andreopoulos B."/>
            <person name="Lu D."/>
            <person name="Skrede I."/>
            <person name="Drula E."/>
            <person name="Henrissat B."/>
            <person name="Morin E."/>
            <person name="Kohler A."/>
            <person name="Barry K."/>
            <person name="LaButti K."/>
            <person name="Morin E."/>
            <person name="Salamov A."/>
            <person name="Lipzen A."/>
            <person name="Mereny Z."/>
            <person name="Hegedus B."/>
            <person name="Baldrian P."/>
            <person name="Stursova M."/>
            <person name="Weitz H."/>
            <person name="Taylor A."/>
            <person name="Grigoriev I.V."/>
            <person name="Nagy L.G."/>
            <person name="Martin F."/>
            <person name="Kauserud H."/>
        </authorList>
    </citation>
    <scope>NUCLEOTIDE SEQUENCE</scope>
    <source>
        <strain evidence="14">9144</strain>
    </source>
</reference>
<comment type="caution">
    <text evidence="14">The sequence shown here is derived from an EMBL/GenBank/DDBJ whole genome shotgun (WGS) entry which is preliminary data.</text>
</comment>
<evidence type="ECO:0000256" key="7">
    <source>
        <dbReference type="ARBA" id="ARBA00023006"/>
    </source>
</evidence>
<evidence type="ECO:0000256" key="5">
    <source>
        <dbReference type="ARBA" id="ARBA00022448"/>
    </source>
</evidence>
<dbReference type="InterPro" id="IPR026849">
    <property type="entry name" value="ATG2"/>
</dbReference>
<feature type="region of interest" description="Disordered" evidence="13">
    <location>
        <begin position="1582"/>
        <end position="1602"/>
    </location>
</feature>
<feature type="compositionally biased region" description="Low complexity" evidence="13">
    <location>
        <begin position="315"/>
        <end position="325"/>
    </location>
</feature>
<dbReference type="Pfam" id="PF13329">
    <property type="entry name" value="ATG2_CAD"/>
    <property type="match status" value="1"/>
</dbReference>
<dbReference type="EMBL" id="JARJCW010000011">
    <property type="protein sequence ID" value="KAJ7219339.1"/>
    <property type="molecule type" value="Genomic_DNA"/>
</dbReference>
<dbReference type="GO" id="GO:0000045">
    <property type="term" value="P:autophagosome assembly"/>
    <property type="evidence" value="ECO:0007669"/>
    <property type="project" value="TreeGrafter"/>
</dbReference>
<keyword evidence="8" id="KW-0445">Lipid transport</keyword>
<keyword evidence="5" id="KW-0813">Transport</keyword>
<dbReference type="GO" id="GO:0006869">
    <property type="term" value="P:lipid transport"/>
    <property type="evidence" value="ECO:0007669"/>
    <property type="project" value="UniProtKB-KW"/>
</dbReference>
<feature type="region of interest" description="Disordered" evidence="13">
    <location>
        <begin position="653"/>
        <end position="685"/>
    </location>
</feature>
<proteinExistence type="inferred from homology"/>
<name>A0AAD6YIE0_9AGAR</name>
<evidence type="ECO:0000256" key="9">
    <source>
        <dbReference type="ARBA" id="ARBA00023136"/>
    </source>
</evidence>
<organism evidence="14 15">
    <name type="scientific">Mycena pura</name>
    <dbReference type="NCBI Taxonomy" id="153505"/>
    <lineage>
        <taxon>Eukaryota</taxon>
        <taxon>Fungi</taxon>
        <taxon>Dikarya</taxon>
        <taxon>Basidiomycota</taxon>
        <taxon>Agaricomycotina</taxon>
        <taxon>Agaricomycetes</taxon>
        <taxon>Agaricomycetidae</taxon>
        <taxon>Agaricales</taxon>
        <taxon>Marasmiineae</taxon>
        <taxon>Mycenaceae</taxon>
        <taxon>Mycena</taxon>
    </lineage>
</organism>
<evidence type="ECO:0000256" key="1">
    <source>
        <dbReference type="ARBA" id="ARBA00004406"/>
    </source>
</evidence>
<feature type="compositionally biased region" description="Basic and acidic residues" evidence="13">
    <location>
        <begin position="739"/>
        <end position="748"/>
    </location>
</feature>
<dbReference type="GO" id="GO:0043495">
    <property type="term" value="F:protein-membrane adaptor activity"/>
    <property type="evidence" value="ECO:0007669"/>
    <property type="project" value="TreeGrafter"/>
</dbReference>
<dbReference type="GO" id="GO:0032266">
    <property type="term" value="F:phosphatidylinositol-3-phosphate binding"/>
    <property type="evidence" value="ECO:0007669"/>
    <property type="project" value="TreeGrafter"/>
</dbReference>
<dbReference type="GO" id="GO:0005789">
    <property type="term" value="C:endoplasmic reticulum membrane"/>
    <property type="evidence" value="ECO:0007669"/>
    <property type="project" value="UniProtKB-SubCell"/>
</dbReference>
<evidence type="ECO:0000256" key="12">
    <source>
        <dbReference type="ARBA" id="ARBA00024631"/>
    </source>
</evidence>
<dbReference type="GO" id="GO:0061908">
    <property type="term" value="C:phagophore"/>
    <property type="evidence" value="ECO:0007669"/>
    <property type="project" value="TreeGrafter"/>
</dbReference>
<keyword evidence="9" id="KW-0472">Membrane</keyword>
<keyword evidence="7" id="KW-0072">Autophagy</keyword>
<feature type="region of interest" description="Disordered" evidence="13">
    <location>
        <begin position="306"/>
        <end position="328"/>
    </location>
</feature>